<reference evidence="2" key="2">
    <citation type="submission" date="2023-01" db="EMBL/GenBank/DDBJ databases">
        <authorList>
            <person name="Petersen C."/>
        </authorList>
    </citation>
    <scope>NUCLEOTIDE SEQUENCE</scope>
    <source>
        <strain evidence="2">IBT 15450</strain>
    </source>
</reference>
<protein>
    <submittedName>
        <fullName evidence="2">Uncharacterized protein</fullName>
    </submittedName>
</protein>
<gene>
    <name evidence="2" type="ORF">N7460_007132</name>
</gene>
<accession>A0AAD6N7S4</accession>
<evidence type="ECO:0000256" key="1">
    <source>
        <dbReference type="SAM" id="MobiDB-lite"/>
    </source>
</evidence>
<feature type="region of interest" description="Disordered" evidence="1">
    <location>
        <begin position="43"/>
        <end position="63"/>
    </location>
</feature>
<feature type="compositionally biased region" description="Polar residues" evidence="1">
    <location>
        <begin position="45"/>
        <end position="56"/>
    </location>
</feature>
<dbReference type="EMBL" id="JAQJZL010000006">
    <property type="protein sequence ID" value="KAJ6039100.1"/>
    <property type="molecule type" value="Genomic_DNA"/>
</dbReference>
<proteinExistence type="predicted"/>
<keyword evidence="3" id="KW-1185">Reference proteome</keyword>
<dbReference type="Proteomes" id="UP001219568">
    <property type="component" value="Unassembled WGS sequence"/>
</dbReference>
<comment type="caution">
    <text evidence="2">The sequence shown here is derived from an EMBL/GenBank/DDBJ whole genome shotgun (WGS) entry which is preliminary data.</text>
</comment>
<evidence type="ECO:0000313" key="3">
    <source>
        <dbReference type="Proteomes" id="UP001219568"/>
    </source>
</evidence>
<dbReference type="AlphaFoldDB" id="A0AAD6N7S4"/>
<evidence type="ECO:0000313" key="2">
    <source>
        <dbReference type="EMBL" id="KAJ6039100.1"/>
    </source>
</evidence>
<organism evidence="2 3">
    <name type="scientific">Penicillium canescens</name>
    <dbReference type="NCBI Taxonomy" id="5083"/>
    <lineage>
        <taxon>Eukaryota</taxon>
        <taxon>Fungi</taxon>
        <taxon>Dikarya</taxon>
        <taxon>Ascomycota</taxon>
        <taxon>Pezizomycotina</taxon>
        <taxon>Eurotiomycetes</taxon>
        <taxon>Eurotiomycetidae</taxon>
        <taxon>Eurotiales</taxon>
        <taxon>Aspergillaceae</taxon>
        <taxon>Penicillium</taxon>
    </lineage>
</organism>
<sequence length="63" mass="7420">MAFQLRRLGWSVVVVVQMSSIIRIGRWYEWARHSWAISGARKESNISSKPPYNNQKDILKMNK</sequence>
<name>A0AAD6N7S4_PENCN</name>
<reference evidence="2" key="1">
    <citation type="journal article" date="2023" name="IMA Fungus">
        <title>Comparative genomic study of the Penicillium genus elucidates a diverse pangenome and 15 lateral gene transfer events.</title>
        <authorList>
            <person name="Petersen C."/>
            <person name="Sorensen T."/>
            <person name="Nielsen M.R."/>
            <person name="Sondergaard T.E."/>
            <person name="Sorensen J.L."/>
            <person name="Fitzpatrick D.A."/>
            <person name="Frisvad J.C."/>
            <person name="Nielsen K.L."/>
        </authorList>
    </citation>
    <scope>NUCLEOTIDE SEQUENCE</scope>
    <source>
        <strain evidence="2">IBT 15450</strain>
    </source>
</reference>